<gene>
    <name evidence="2" type="ORF">GCM10012287_37520</name>
</gene>
<dbReference type="InterPro" id="IPR027417">
    <property type="entry name" value="P-loop_NTPase"/>
</dbReference>
<dbReference type="Gene3D" id="3.40.50.300">
    <property type="entry name" value="P-loop containing nucleotide triphosphate hydrolases"/>
    <property type="match status" value="1"/>
</dbReference>
<proteinExistence type="predicted"/>
<feature type="region of interest" description="Disordered" evidence="1">
    <location>
        <begin position="98"/>
        <end position="135"/>
    </location>
</feature>
<dbReference type="SUPFAM" id="SSF52540">
    <property type="entry name" value="P-loop containing nucleoside triphosphate hydrolases"/>
    <property type="match status" value="1"/>
</dbReference>
<name>A0ABQ2MIR5_9ACTN</name>
<comment type="caution">
    <text evidence="2">The sequence shown here is derived from an EMBL/GenBank/DDBJ whole genome shotgun (WGS) entry which is preliminary data.</text>
</comment>
<protein>
    <recommendedName>
        <fullName evidence="4">Orc1-like AAA ATPase domain-containing protein</fullName>
    </recommendedName>
</protein>
<dbReference type="EMBL" id="BMMP01000012">
    <property type="protein sequence ID" value="GGO52681.1"/>
    <property type="molecule type" value="Genomic_DNA"/>
</dbReference>
<feature type="compositionally biased region" description="Polar residues" evidence="1">
    <location>
        <begin position="112"/>
        <end position="121"/>
    </location>
</feature>
<evidence type="ECO:0000256" key="1">
    <source>
        <dbReference type="SAM" id="MobiDB-lite"/>
    </source>
</evidence>
<dbReference type="Proteomes" id="UP000631535">
    <property type="component" value="Unassembled WGS sequence"/>
</dbReference>
<evidence type="ECO:0000313" key="2">
    <source>
        <dbReference type="EMBL" id="GGO52681.1"/>
    </source>
</evidence>
<accession>A0ABQ2MIR5</accession>
<organism evidence="2 3">
    <name type="scientific">Streptomyces daqingensis</name>
    <dbReference type="NCBI Taxonomy" id="1472640"/>
    <lineage>
        <taxon>Bacteria</taxon>
        <taxon>Bacillati</taxon>
        <taxon>Actinomycetota</taxon>
        <taxon>Actinomycetes</taxon>
        <taxon>Kitasatosporales</taxon>
        <taxon>Streptomycetaceae</taxon>
        <taxon>Streptomyces</taxon>
    </lineage>
</organism>
<keyword evidence="3" id="KW-1185">Reference proteome</keyword>
<evidence type="ECO:0008006" key="4">
    <source>
        <dbReference type="Google" id="ProtNLM"/>
    </source>
</evidence>
<evidence type="ECO:0000313" key="3">
    <source>
        <dbReference type="Proteomes" id="UP000631535"/>
    </source>
</evidence>
<sequence>MQQRLRDGFVGRAGEVAVFRDNLARDPEDPDFQFLFHVHGLGGVGKTTLLRYWEHLARDSGAVTARVGDEVHSAVEAMEAVAGQLEKQGRPLKKFTKQAGAYRRRRHELETSQDGFPSPSGQREDGGPGGSPAASLSSAVVTQIGLAGLGLIPGVGGVANALDPQQAALGTEKLRSALAGRFRSHEDLRLVLTPVDVLTPVFLAELSEAAERSSRVVLFFDTFERTAPLLERWLRDITLDSRHGTLPVNVQTVLCGQGRLDRDCWGGVLDLVQQVPLEVFTEDEARQLLAAHDVTDQQVVDVILDLSGRLPAWVAALGQARPLGPGAVGDPADSAVERFLKWETDSDRRRTALACALPRQLNEDLYRLLAPESLAGEYAWMRGLTFVSGDNGHCRYHDVVRTAMLRLQRAQSPMRWEAQHTLLARAHREKRRALEPALEAAGLWKDPAWRQARLEEIYHGLCADPAGALPYALEAAIQAGTAGSVVLHRCARTIAQAGHDTGDEGVAAWGRRLSATEDDAVALARILTALTTASELSDEYRALTRSGTGAGTGPGRAGTSAG</sequence>
<reference evidence="3" key="1">
    <citation type="journal article" date="2019" name="Int. J. Syst. Evol. Microbiol.">
        <title>The Global Catalogue of Microorganisms (GCM) 10K type strain sequencing project: providing services to taxonomists for standard genome sequencing and annotation.</title>
        <authorList>
            <consortium name="The Broad Institute Genomics Platform"/>
            <consortium name="The Broad Institute Genome Sequencing Center for Infectious Disease"/>
            <person name="Wu L."/>
            <person name="Ma J."/>
        </authorList>
    </citation>
    <scope>NUCLEOTIDE SEQUENCE [LARGE SCALE GENOMIC DNA]</scope>
    <source>
        <strain evidence="3">CGMCC 4.7178</strain>
    </source>
</reference>